<accession>A0A0S2LWN8</accession>
<dbReference type="AlphaFoldDB" id="A0A0S2LWN8"/>
<protein>
    <submittedName>
        <fullName evidence="2">Uncharacterized protein</fullName>
    </submittedName>
</protein>
<feature type="compositionally biased region" description="Basic and acidic residues" evidence="1">
    <location>
        <begin position="156"/>
        <end position="175"/>
    </location>
</feature>
<reference evidence="2 3" key="2">
    <citation type="journal article" date="2016" name="J. Biotechnol.">
        <title>Complete genome sequence of Arthrobacter alpinus ERGS4:06, a yellow pigmented bacterium tolerant to cold and radiations isolated from Sikkim Himalaya.</title>
        <authorList>
            <person name="Kumar R."/>
            <person name="Singh D."/>
            <person name="Swarnkar M.K."/>
            <person name="Singh A.K."/>
            <person name="Kumar S."/>
        </authorList>
    </citation>
    <scope>NUCLEOTIDE SEQUENCE [LARGE SCALE GENOMIC DNA]</scope>
    <source>
        <strain evidence="2 3">ERGS4:06</strain>
    </source>
</reference>
<evidence type="ECO:0000313" key="2">
    <source>
        <dbReference type="EMBL" id="ALO65579.1"/>
    </source>
</evidence>
<feature type="compositionally biased region" description="Polar residues" evidence="1">
    <location>
        <begin position="187"/>
        <end position="199"/>
    </location>
</feature>
<organism evidence="2 3">
    <name type="scientific">Arthrobacter alpinus</name>
    <dbReference type="NCBI Taxonomy" id="656366"/>
    <lineage>
        <taxon>Bacteria</taxon>
        <taxon>Bacillati</taxon>
        <taxon>Actinomycetota</taxon>
        <taxon>Actinomycetes</taxon>
        <taxon>Micrococcales</taxon>
        <taxon>Micrococcaceae</taxon>
        <taxon>Arthrobacter</taxon>
    </lineage>
</organism>
<sequence>MSWLNLYAPAPPVDGIWDQSAFTAQAVQGPQDRTLTRLRADVAAALLLNQPMAQNHIHSPYGPKDPDIGSSAAAGTSSEPCSTGPVDAATSTVSPRLEGSKFSRMTAGMAELARTRNNPKNLYQGTDPQPAHDGAIADKDQGWYRLSAGEVPLFDDPNHQKPGFKDPDIRNHPDWHPAASPLHLTQAPLSKGTTGSEANGTGPAWPPLTQVTPVLLVPVFSILGATNEPA</sequence>
<name>A0A0S2LWN8_9MICC</name>
<feature type="region of interest" description="Disordered" evidence="1">
    <location>
        <begin position="151"/>
        <end position="207"/>
    </location>
</feature>
<feature type="region of interest" description="Disordered" evidence="1">
    <location>
        <begin position="56"/>
        <end position="96"/>
    </location>
</feature>
<reference evidence="3" key="1">
    <citation type="submission" date="2015-11" db="EMBL/GenBank/DDBJ databases">
        <authorList>
            <person name="Kumar R."/>
            <person name="Singh D."/>
            <person name="Swarnkar M.K."/>
            <person name="Singh A.K."/>
            <person name="Kumar S."/>
        </authorList>
    </citation>
    <scope>NUCLEOTIDE SEQUENCE [LARGE SCALE GENOMIC DNA]</scope>
    <source>
        <strain evidence="3">ERGS4:06</strain>
    </source>
</reference>
<gene>
    <name evidence="2" type="ORF">AS189_02590</name>
</gene>
<dbReference type="EMBL" id="CP013200">
    <property type="protein sequence ID" value="ALO65579.1"/>
    <property type="molecule type" value="Genomic_DNA"/>
</dbReference>
<dbReference type="Proteomes" id="UP000059574">
    <property type="component" value="Chromosome"/>
</dbReference>
<proteinExistence type="predicted"/>
<evidence type="ECO:0000256" key="1">
    <source>
        <dbReference type="SAM" id="MobiDB-lite"/>
    </source>
</evidence>
<evidence type="ECO:0000313" key="3">
    <source>
        <dbReference type="Proteomes" id="UP000059574"/>
    </source>
</evidence>